<dbReference type="InterPro" id="IPR027417">
    <property type="entry name" value="P-loop_NTPase"/>
</dbReference>
<dbReference type="SUPFAM" id="SSF52540">
    <property type="entry name" value="P-loop containing nucleoside triphosphate hydrolases"/>
    <property type="match status" value="1"/>
</dbReference>
<dbReference type="RefSeq" id="WP_378285598.1">
    <property type="nucleotide sequence ID" value="NZ_JBHSON010000046.1"/>
</dbReference>
<evidence type="ECO:0000313" key="4">
    <source>
        <dbReference type="Proteomes" id="UP001596074"/>
    </source>
</evidence>
<accession>A0ABW1A6M9</accession>
<dbReference type="InterPro" id="IPR011990">
    <property type="entry name" value="TPR-like_helical_dom_sf"/>
</dbReference>
<dbReference type="SUPFAM" id="SSF48452">
    <property type="entry name" value="TPR-like"/>
    <property type="match status" value="2"/>
</dbReference>
<sequence length="659" mass="71668">MSAADSFLGRSSSGGWPGSLTVHDRRRLIGRGEEIAQLCSVWQRHRLTVLCGASGSGKTSLVRAGAVPWLRSRRADVLPVASVSMGPSEEAGYPVAGLPPQNPFTRTLLEAWRPREPLTRLTGLSIADHLRRRVHVRDVAATRGPAAGPVLVAIDQAERLFRDPDSRRTRGFVDELHRALEAVPHLRLLLVVRETRLDDLTRLFKTFDAGPMGWLAIPSVGREEARRALTDPLEGSRPPFTDAAADQLLDELSQREGPAGEGIEPVLLQLLCRPMWDRRPGGAREITPRDLPDVDEVLTDFCRAAISDVAVDHDLPSPVVAAWLSRIGHPDAHDHLDTRDGAIPFEVLDALEERFLLTTRRHGGVWRHEARHPLLVRAIDRVRREDRPERESDAATRVRAAGRALARGDLELAERQARAALNRSGEPDMRVRAEAESCLGDIACLGAADEAAIRHYRTAAALFESIPDSPAAGRQLGAIGRLHLARGEGHEALEILDRASTRAPNDPAVGTALALTFWHVGKPRAAQAVLREVLAADGDNPEALQLRGEILADSGQAESALRDLDRVGSDPPASVRAARGLALAAIARPGAIEAARRDFEQAVAEADDNGPVLLRVAKGKRETGDRRAATELASQAVKASRPPLPSHLRDEARRLLEEV</sequence>
<protein>
    <recommendedName>
        <fullName evidence="2">Novel STAND NTPase 1 domain-containing protein</fullName>
    </recommendedName>
</protein>
<feature type="compositionally biased region" description="Basic and acidic residues" evidence="1">
    <location>
        <begin position="619"/>
        <end position="629"/>
    </location>
</feature>
<feature type="region of interest" description="Disordered" evidence="1">
    <location>
        <begin position="619"/>
        <end position="646"/>
    </location>
</feature>
<evidence type="ECO:0000313" key="3">
    <source>
        <dbReference type="EMBL" id="MFC5749874.1"/>
    </source>
</evidence>
<gene>
    <name evidence="3" type="ORF">ACFPZN_29965</name>
</gene>
<dbReference type="Gene3D" id="3.40.50.300">
    <property type="entry name" value="P-loop containing nucleotide triphosphate hydrolases"/>
    <property type="match status" value="1"/>
</dbReference>
<evidence type="ECO:0000259" key="2">
    <source>
        <dbReference type="Pfam" id="PF20703"/>
    </source>
</evidence>
<keyword evidence="4" id="KW-1185">Reference proteome</keyword>
<proteinExistence type="predicted"/>
<evidence type="ECO:0000256" key="1">
    <source>
        <dbReference type="SAM" id="MobiDB-lite"/>
    </source>
</evidence>
<dbReference type="InterPro" id="IPR049052">
    <property type="entry name" value="nSTAND1"/>
</dbReference>
<dbReference type="Gene3D" id="1.25.40.10">
    <property type="entry name" value="Tetratricopeptide repeat domain"/>
    <property type="match status" value="1"/>
</dbReference>
<feature type="domain" description="Novel STAND NTPase 1" evidence="2">
    <location>
        <begin position="23"/>
        <end position="282"/>
    </location>
</feature>
<dbReference type="Proteomes" id="UP001596074">
    <property type="component" value="Unassembled WGS sequence"/>
</dbReference>
<organism evidence="3 4">
    <name type="scientific">Actinomadura rugatobispora</name>
    <dbReference type="NCBI Taxonomy" id="1994"/>
    <lineage>
        <taxon>Bacteria</taxon>
        <taxon>Bacillati</taxon>
        <taxon>Actinomycetota</taxon>
        <taxon>Actinomycetes</taxon>
        <taxon>Streptosporangiales</taxon>
        <taxon>Thermomonosporaceae</taxon>
        <taxon>Actinomadura</taxon>
    </lineage>
</organism>
<reference evidence="4" key="1">
    <citation type="journal article" date="2019" name="Int. J. Syst. Evol. Microbiol.">
        <title>The Global Catalogue of Microorganisms (GCM) 10K type strain sequencing project: providing services to taxonomists for standard genome sequencing and annotation.</title>
        <authorList>
            <consortium name="The Broad Institute Genomics Platform"/>
            <consortium name="The Broad Institute Genome Sequencing Center for Infectious Disease"/>
            <person name="Wu L."/>
            <person name="Ma J."/>
        </authorList>
    </citation>
    <scope>NUCLEOTIDE SEQUENCE [LARGE SCALE GENOMIC DNA]</scope>
    <source>
        <strain evidence="4">KCTC 42087</strain>
    </source>
</reference>
<dbReference type="Pfam" id="PF20703">
    <property type="entry name" value="nSTAND1"/>
    <property type="match status" value="1"/>
</dbReference>
<name>A0ABW1A6M9_9ACTN</name>
<dbReference type="EMBL" id="JBHSON010000046">
    <property type="protein sequence ID" value="MFC5749874.1"/>
    <property type="molecule type" value="Genomic_DNA"/>
</dbReference>
<comment type="caution">
    <text evidence="3">The sequence shown here is derived from an EMBL/GenBank/DDBJ whole genome shotgun (WGS) entry which is preliminary data.</text>
</comment>